<dbReference type="GO" id="GO:0012505">
    <property type="term" value="C:endomembrane system"/>
    <property type="evidence" value="ECO:0007669"/>
    <property type="project" value="UniProtKB-SubCell"/>
</dbReference>
<dbReference type="PANTHER" id="PTHR23510">
    <property type="entry name" value="INNER MEMBRANE TRANSPORT PROTEIN YAJR"/>
    <property type="match status" value="1"/>
</dbReference>
<feature type="transmembrane region" description="Helical" evidence="6">
    <location>
        <begin position="43"/>
        <end position="66"/>
    </location>
</feature>
<accession>A0A811LTY0</accession>
<dbReference type="InterPro" id="IPR051068">
    <property type="entry name" value="MFS_Domain-Containing_Protein"/>
</dbReference>
<dbReference type="GO" id="GO:0022857">
    <property type="term" value="F:transmembrane transporter activity"/>
    <property type="evidence" value="ECO:0007669"/>
    <property type="project" value="InterPro"/>
</dbReference>
<dbReference type="AlphaFoldDB" id="A0A811LTY0"/>
<dbReference type="Proteomes" id="UP000783686">
    <property type="component" value="Unassembled WGS sequence"/>
</dbReference>
<keyword evidence="5 6" id="KW-0472">Membrane</keyword>
<evidence type="ECO:0000256" key="4">
    <source>
        <dbReference type="ARBA" id="ARBA00022989"/>
    </source>
</evidence>
<evidence type="ECO:0000256" key="2">
    <source>
        <dbReference type="ARBA" id="ARBA00022448"/>
    </source>
</evidence>
<keyword evidence="2" id="KW-0813">Transport</keyword>
<comment type="subcellular location">
    <subcellularLocation>
        <location evidence="1">Endomembrane system</location>
        <topology evidence="1">Multi-pass membrane protein</topology>
    </subcellularLocation>
</comment>
<evidence type="ECO:0000256" key="5">
    <source>
        <dbReference type="ARBA" id="ARBA00023136"/>
    </source>
</evidence>
<keyword evidence="8" id="KW-1185">Reference proteome</keyword>
<dbReference type="GO" id="GO:0005765">
    <property type="term" value="C:lysosomal membrane"/>
    <property type="evidence" value="ECO:0007669"/>
    <property type="project" value="TreeGrafter"/>
</dbReference>
<feature type="transmembrane region" description="Helical" evidence="6">
    <location>
        <begin position="241"/>
        <end position="260"/>
    </location>
</feature>
<feature type="transmembrane region" description="Helical" evidence="6">
    <location>
        <begin position="434"/>
        <end position="453"/>
    </location>
</feature>
<dbReference type="PANTHER" id="PTHR23510:SF3">
    <property type="entry name" value="MAJOR FACILITATOR SUPERFAMILY DOMAIN-CONTAINING PROTEIN 8"/>
    <property type="match status" value="1"/>
</dbReference>
<dbReference type="EMBL" id="CAJFDH010000006">
    <property type="protein sequence ID" value="CAD5230801.1"/>
    <property type="molecule type" value="Genomic_DNA"/>
</dbReference>
<gene>
    <name evidence="7" type="ORF">BOKJ2_LOCUS14323</name>
</gene>
<protein>
    <recommendedName>
        <fullName evidence="9">MFS domain-containing protein</fullName>
    </recommendedName>
</protein>
<feature type="transmembrane region" description="Helical" evidence="6">
    <location>
        <begin position="407"/>
        <end position="428"/>
    </location>
</feature>
<evidence type="ECO:0000256" key="6">
    <source>
        <dbReference type="SAM" id="Phobius"/>
    </source>
</evidence>
<evidence type="ECO:0000256" key="3">
    <source>
        <dbReference type="ARBA" id="ARBA00022692"/>
    </source>
</evidence>
<sequence>MRTPWLSISIATAVVFFQAAQFSMFFSSMWPYMQLLDPLSTETFFGMVVATFSLGQMIAGPLFGLWSTKIGSVYVPIISCQFSMFIGNLIYFLAALWPSNQRFALLVGRTFVGIGESSMGLVQSYVSTASLEKDRSRAIAFTTGGLALGICLGPVFQLIFIPIGYPGHQLFGDLYMSMYTTPAFAAGMVNIVCIIMVTLFFEENYAGINSKTTQSNGTTMKVPPYDLVAVVLCNITRAMQLFVFTNLETLGAPFFMSMFGMSRKETVQAISYAHGVTGLVAFTNYMFYIVFKPSPDTNYRKGIFVSFVGYVIFHVGTFSYPFSNDHIKTYSAAEYALYKNGTVPTEPVGCPRDSMDWCETIQPVNFWLFMFCFSVVLAFSFSTLNVNINTLFSRILGPRRQTNQQSIYQASASFSRLLGPIIISNLYTAYGPRAAWSLELVVIGVVISLWIIFYKRMVPLEIEVIDNNTHVIKVRRSSEVSECLSLY</sequence>
<dbReference type="Proteomes" id="UP000614601">
    <property type="component" value="Unassembled WGS sequence"/>
</dbReference>
<dbReference type="Pfam" id="PF07690">
    <property type="entry name" value="MFS_1"/>
    <property type="match status" value="2"/>
</dbReference>
<reference evidence="7" key="1">
    <citation type="submission" date="2020-09" db="EMBL/GenBank/DDBJ databases">
        <authorList>
            <person name="Kikuchi T."/>
        </authorList>
    </citation>
    <scope>NUCLEOTIDE SEQUENCE</scope>
    <source>
        <strain evidence="7">SH1</strain>
    </source>
</reference>
<feature type="transmembrane region" description="Helical" evidence="6">
    <location>
        <begin position="366"/>
        <end position="386"/>
    </location>
</feature>
<dbReference type="SUPFAM" id="SSF103473">
    <property type="entry name" value="MFS general substrate transporter"/>
    <property type="match status" value="1"/>
</dbReference>
<dbReference type="InterPro" id="IPR036259">
    <property type="entry name" value="MFS_trans_sf"/>
</dbReference>
<dbReference type="InterPro" id="IPR011701">
    <property type="entry name" value="MFS"/>
</dbReference>
<feature type="transmembrane region" description="Helical" evidence="6">
    <location>
        <begin position="103"/>
        <end position="126"/>
    </location>
</feature>
<comment type="caution">
    <text evidence="7">The sequence shown here is derived from an EMBL/GenBank/DDBJ whole genome shotgun (WGS) entry which is preliminary data.</text>
</comment>
<evidence type="ECO:0008006" key="9">
    <source>
        <dbReference type="Google" id="ProtNLM"/>
    </source>
</evidence>
<feature type="transmembrane region" description="Helical" evidence="6">
    <location>
        <begin position="138"/>
        <end position="163"/>
    </location>
</feature>
<evidence type="ECO:0000313" key="8">
    <source>
        <dbReference type="Proteomes" id="UP000614601"/>
    </source>
</evidence>
<organism evidence="7 8">
    <name type="scientific">Bursaphelenchus okinawaensis</name>
    <dbReference type="NCBI Taxonomy" id="465554"/>
    <lineage>
        <taxon>Eukaryota</taxon>
        <taxon>Metazoa</taxon>
        <taxon>Ecdysozoa</taxon>
        <taxon>Nematoda</taxon>
        <taxon>Chromadorea</taxon>
        <taxon>Rhabditida</taxon>
        <taxon>Tylenchina</taxon>
        <taxon>Tylenchomorpha</taxon>
        <taxon>Aphelenchoidea</taxon>
        <taxon>Aphelenchoididae</taxon>
        <taxon>Bursaphelenchus</taxon>
    </lineage>
</organism>
<dbReference type="EMBL" id="CAJFCW020000006">
    <property type="protein sequence ID" value="CAG9127985.1"/>
    <property type="molecule type" value="Genomic_DNA"/>
</dbReference>
<keyword evidence="3 6" id="KW-0812">Transmembrane</keyword>
<feature type="transmembrane region" description="Helical" evidence="6">
    <location>
        <begin position="303"/>
        <end position="322"/>
    </location>
</feature>
<feature type="transmembrane region" description="Helical" evidence="6">
    <location>
        <begin position="73"/>
        <end position="97"/>
    </location>
</feature>
<dbReference type="OrthoDB" id="370281at2759"/>
<dbReference type="Gene3D" id="1.20.1250.20">
    <property type="entry name" value="MFS general substrate transporter like domains"/>
    <property type="match status" value="1"/>
</dbReference>
<name>A0A811LTY0_9BILA</name>
<evidence type="ECO:0000256" key="1">
    <source>
        <dbReference type="ARBA" id="ARBA00004127"/>
    </source>
</evidence>
<proteinExistence type="predicted"/>
<dbReference type="CDD" id="cd17326">
    <property type="entry name" value="MFS_MFSD8"/>
    <property type="match status" value="1"/>
</dbReference>
<evidence type="ECO:0000313" key="7">
    <source>
        <dbReference type="EMBL" id="CAD5230801.1"/>
    </source>
</evidence>
<feature type="transmembrane region" description="Helical" evidence="6">
    <location>
        <begin position="272"/>
        <end position="291"/>
    </location>
</feature>
<feature type="transmembrane region" description="Helical" evidence="6">
    <location>
        <begin position="183"/>
        <end position="201"/>
    </location>
</feature>
<keyword evidence="4 6" id="KW-1133">Transmembrane helix</keyword>